<proteinExistence type="predicted"/>
<dbReference type="Proteomes" id="UP000198372">
    <property type="component" value="Unassembled WGS sequence"/>
</dbReference>
<gene>
    <name evidence="2" type="ORF">BQ2448_1557</name>
</gene>
<feature type="region of interest" description="Disordered" evidence="1">
    <location>
        <begin position="1"/>
        <end position="26"/>
    </location>
</feature>
<dbReference type="STRING" id="269621.A0A238FDR6"/>
<dbReference type="AlphaFoldDB" id="A0A238FDR6"/>
<accession>A0A238FDR6</accession>
<name>A0A238FDR6_9BASI</name>
<feature type="compositionally biased region" description="Basic and acidic residues" evidence="1">
    <location>
        <begin position="7"/>
        <end position="17"/>
    </location>
</feature>
<evidence type="ECO:0000256" key="1">
    <source>
        <dbReference type="SAM" id="MobiDB-lite"/>
    </source>
</evidence>
<organism evidence="2 3">
    <name type="scientific">Microbotryum intermedium</name>
    <dbReference type="NCBI Taxonomy" id="269621"/>
    <lineage>
        <taxon>Eukaryota</taxon>
        <taxon>Fungi</taxon>
        <taxon>Dikarya</taxon>
        <taxon>Basidiomycota</taxon>
        <taxon>Pucciniomycotina</taxon>
        <taxon>Microbotryomycetes</taxon>
        <taxon>Microbotryales</taxon>
        <taxon>Microbotryaceae</taxon>
        <taxon>Microbotryum</taxon>
    </lineage>
</organism>
<dbReference type="OrthoDB" id="3344688at2759"/>
<sequence>MLTMISRSDEKDAKQESRPTQVDSFSHTDQCVYTKQHGEDWHYIALYVDDLLLIGPSEAKIERMLSKLEDMYGIK</sequence>
<reference evidence="3" key="1">
    <citation type="submission" date="2016-09" db="EMBL/GenBank/DDBJ databases">
        <authorList>
            <person name="Jeantristanb JTB J.-T."/>
            <person name="Ricardo R."/>
        </authorList>
    </citation>
    <scope>NUCLEOTIDE SEQUENCE [LARGE SCALE GENOMIC DNA]</scope>
</reference>
<dbReference type="EMBL" id="FMSP01000005">
    <property type="protein sequence ID" value="SCV70163.1"/>
    <property type="molecule type" value="Genomic_DNA"/>
</dbReference>
<evidence type="ECO:0000313" key="3">
    <source>
        <dbReference type="Proteomes" id="UP000198372"/>
    </source>
</evidence>
<protein>
    <submittedName>
        <fullName evidence="2">BQ2448_1557 protein</fullName>
    </submittedName>
</protein>
<keyword evidence="3" id="KW-1185">Reference proteome</keyword>
<evidence type="ECO:0000313" key="2">
    <source>
        <dbReference type="EMBL" id="SCV70163.1"/>
    </source>
</evidence>